<evidence type="ECO:0000313" key="2">
    <source>
        <dbReference type="Proteomes" id="UP001289645"/>
    </source>
</evidence>
<dbReference type="EMBL" id="JAOXLN010000012">
    <property type="protein sequence ID" value="MDZ5086364.1"/>
    <property type="molecule type" value="Genomic_DNA"/>
</dbReference>
<organism evidence="1 2">
    <name type="scientific">Mycolicibacterium parafortuitum</name>
    <name type="common">Mycobacterium parafortuitum</name>
    <dbReference type="NCBI Taxonomy" id="39692"/>
    <lineage>
        <taxon>Bacteria</taxon>
        <taxon>Bacillati</taxon>
        <taxon>Actinomycetota</taxon>
        <taxon>Actinomycetes</taxon>
        <taxon>Mycobacteriales</taxon>
        <taxon>Mycobacteriaceae</taxon>
        <taxon>Mycolicibacterium</taxon>
    </lineage>
</organism>
<evidence type="ECO:0000313" key="1">
    <source>
        <dbReference type="EMBL" id="MDZ5086364.1"/>
    </source>
</evidence>
<reference evidence="1 2" key="1">
    <citation type="journal article" date="2021" name="Chemosphere">
        <title>Bioballs carrying a syntrophic Rhodococcus and Mycolicibacterium consortium for simultaneous sorption and biodegradation of fuel oil in contaminated freshwater.</title>
        <authorList>
            <person name="Naloka K."/>
            <person name="Polrit D."/>
            <person name="Muangchinda C."/>
            <person name="Thoetkiattikul H."/>
            <person name="Pinyakong O."/>
        </authorList>
    </citation>
    <scope>NUCLEOTIDE SEQUENCE [LARGE SCALE GENOMIC DNA]</scope>
    <source>
        <strain evidence="1 2">J101</strain>
    </source>
</reference>
<comment type="caution">
    <text evidence="1">The sequence shown here is derived from an EMBL/GenBank/DDBJ whole genome shotgun (WGS) entry which is preliminary data.</text>
</comment>
<protein>
    <submittedName>
        <fullName evidence="1">Uncharacterized protein</fullName>
    </submittedName>
</protein>
<keyword evidence="2" id="KW-1185">Reference proteome</keyword>
<sequence>MSLSENIPVLSAHTVAPLIQRLRTALRDWGAPRCPSPQQYWSDTSPTVSWWKAL</sequence>
<proteinExistence type="predicted"/>
<name>A0ACC6MHF6_MYCPF</name>
<accession>A0ACC6MHF6</accession>
<gene>
    <name evidence="1" type="ORF">OHX15_13320</name>
</gene>
<dbReference type="Proteomes" id="UP001289645">
    <property type="component" value="Unassembled WGS sequence"/>
</dbReference>